<dbReference type="PROSITE" id="PS50240">
    <property type="entry name" value="TRYPSIN_DOM"/>
    <property type="match status" value="1"/>
</dbReference>
<evidence type="ECO:0000256" key="4">
    <source>
        <dbReference type="ARBA" id="ARBA00022729"/>
    </source>
</evidence>
<dbReference type="EMBL" id="MN208411">
    <property type="protein sequence ID" value="QHB21600.1"/>
    <property type="molecule type" value="mRNA"/>
</dbReference>
<feature type="chain" id="PRO_5025661271" evidence="11">
    <location>
        <begin position="17"/>
        <end position="533"/>
    </location>
</feature>
<dbReference type="AlphaFoldDB" id="A0A6B9KZI3"/>
<dbReference type="Pfam" id="PF00431">
    <property type="entry name" value="CUB"/>
    <property type="match status" value="1"/>
</dbReference>
<dbReference type="Pfam" id="PF00089">
    <property type="entry name" value="Trypsin"/>
    <property type="match status" value="1"/>
</dbReference>
<keyword evidence="2" id="KW-0964">Secreted</keyword>
<keyword evidence="5 10" id="KW-0378">Hydrolase</keyword>
<evidence type="ECO:0000256" key="6">
    <source>
        <dbReference type="ARBA" id="ARBA00022825"/>
    </source>
</evidence>
<dbReference type="InterPro" id="IPR001314">
    <property type="entry name" value="Peptidase_S1A"/>
</dbReference>
<comment type="subcellular location">
    <subcellularLocation>
        <location evidence="1">Secreted</location>
    </subcellularLocation>
</comment>
<dbReference type="PANTHER" id="PTHR24252:SF7">
    <property type="entry name" value="HYALIN"/>
    <property type="match status" value="1"/>
</dbReference>
<dbReference type="InterPro" id="IPR009003">
    <property type="entry name" value="Peptidase_S1_PA"/>
</dbReference>
<dbReference type="CDD" id="cd00041">
    <property type="entry name" value="CUB"/>
    <property type="match status" value="1"/>
</dbReference>
<evidence type="ECO:0000313" key="14">
    <source>
        <dbReference type="EMBL" id="QHB21600.1"/>
    </source>
</evidence>
<evidence type="ECO:0000256" key="3">
    <source>
        <dbReference type="ARBA" id="ARBA00022670"/>
    </source>
</evidence>
<evidence type="ECO:0000256" key="11">
    <source>
        <dbReference type="SAM" id="SignalP"/>
    </source>
</evidence>
<dbReference type="PROSITE" id="PS00134">
    <property type="entry name" value="TRYPSIN_HIS"/>
    <property type="match status" value="1"/>
</dbReference>
<dbReference type="InterPro" id="IPR018114">
    <property type="entry name" value="TRYPSIN_HIS"/>
</dbReference>
<organism evidence="14">
    <name type="scientific">Platymeris rhadamanthus</name>
    <name type="common">Red spot assassin bug</name>
    <dbReference type="NCBI Taxonomy" id="1134088"/>
    <lineage>
        <taxon>Eukaryota</taxon>
        <taxon>Metazoa</taxon>
        <taxon>Ecdysozoa</taxon>
        <taxon>Arthropoda</taxon>
        <taxon>Hexapoda</taxon>
        <taxon>Insecta</taxon>
        <taxon>Pterygota</taxon>
        <taxon>Neoptera</taxon>
        <taxon>Paraneoptera</taxon>
        <taxon>Hemiptera</taxon>
        <taxon>Heteroptera</taxon>
        <taxon>Panheteroptera</taxon>
        <taxon>Cimicomorpha</taxon>
        <taxon>Reduviidae</taxon>
        <taxon>Platymeris</taxon>
    </lineage>
</organism>
<dbReference type="SMART" id="SM00020">
    <property type="entry name" value="Tryp_SPc"/>
    <property type="match status" value="1"/>
</dbReference>
<sequence>MIILMVLLLVTVKASPSLIQKQNLKIAKGQVIDIKSPGYPDVAQTGTKVTWFLTGDIDTNLLLTCEDVRISPTPNCENGYFMVNDGEKGEKYCGAEHDLIIKSVSSTMKLEFDLTWAAGVVKCQVKAVEEEKQNLGDLSEEEIELEANGPSYDKIYFNQLPANIHLKWRFTTRPSNKISVYCTMINLAECELKRDYLIADDTVKVETICGNHYNKRVILSAANKLTLELRIGKSGAYRLDCLAQAVTGNKPFQYLNTVSEEIDSSEYGIRAGPKKTNCDCGWSAKSPARIVNGEEVSDGQYPWMVSVNHRGGHFCGGSILTEYHVLTAAHCTSSRVAKDFRVFIGTTNNTHAVRGQIIQVKKIIEADYKGDYNVNDIAMLVLKEKIHFTRRIGPVCLTPARLSLDHKYVTVMGWGNLGKEGEWRYPQQLMRAHIRVVDFTTCSFLWYRKFDASGPDRLCTWASNRDSCFGDSGGPVVWLDPEINRYTLLGIVSMGRGCNTAIPKINANVPYHYDWIQKTITESMPGMMTCRKM</sequence>
<dbReference type="PROSITE" id="PS01180">
    <property type="entry name" value="CUB"/>
    <property type="match status" value="1"/>
</dbReference>
<evidence type="ECO:0000256" key="7">
    <source>
        <dbReference type="ARBA" id="ARBA00023145"/>
    </source>
</evidence>
<dbReference type="PRINTS" id="PR00722">
    <property type="entry name" value="CHYMOTRYPSIN"/>
</dbReference>
<comment type="caution">
    <text evidence="9">Lacks conserved residue(s) required for the propagation of feature annotation.</text>
</comment>
<dbReference type="GO" id="GO:0005576">
    <property type="term" value="C:extracellular region"/>
    <property type="evidence" value="ECO:0007669"/>
    <property type="project" value="UniProtKB-SubCell"/>
</dbReference>
<evidence type="ECO:0000256" key="5">
    <source>
        <dbReference type="ARBA" id="ARBA00022801"/>
    </source>
</evidence>
<accession>A0A6B9KZI3</accession>
<keyword evidence="4 11" id="KW-0732">Signal</keyword>
<keyword evidence="7" id="KW-0865">Zymogen</keyword>
<reference evidence="14" key="1">
    <citation type="journal article" date="2019" name="Toxins">
        <title>Missiles of mass disruption: composition and glandular origin of venom used as a projectile defensive weapon by the assassin bug Platymeris rhadamanthus.</title>
        <authorList>
            <person name="Walker A.A."/>
            <person name="Robinson S.D."/>
            <person name="Undheim E.A.B."/>
            <person name="Jin J."/>
            <person name="Han X."/>
            <person name="Fry B.G."/>
            <person name="Vetter I."/>
            <person name="King G.F."/>
        </authorList>
    </citation>
    <scope>NUCLEOTIDE SEQUENCE</scope>
    <source>
        <tissue evidence="14">Venom glands</tissue>
    </source>
</reference>
<evidence type="ECO:0000256" key="9">
    <source>
        <dbReference type="PROSITE-ProRule" id="PRU00059"/>
    </source>
</evidence>
<dbReference type="InterPro" id="IPR043504">
    <property type="entry name" value="Peptidase_S1_PA_chymotrypsin"/>
</dbReference>
<feature type="domain" description="Peptidase S1" evidence="13">
    <location>
        <begin position="290"/>
        <end position="521"/>
    </location>
</feature>
<dbReference type="GO" id="GO:0006508">
    <property type="term" value="P:proteolysis"/>
    <property type="evidence" value="ECO:0007669"/>
    <property type="project" value="UniProtKB-KW"/>
</dbReference>
<evidence type="ECO:0000256" key="10">
    <source>
        <dbReference type="RuleBase" id="RU363034"/>
    </source>
</evidence>
<feature type="disulfide bond" evidence="9">
    <location>
        <begin position="76"/>
        <end position="93"/>
    </location>
</feature>
<keyword evidence="3 10" id="KW-0645">Protease</keyword>
<dbReference type="SUPFAM" id="SSF49854">
    <property type="entry name" value="Spermadhesin, CUB domain"/>
    <property type="match status" value="2"/>
</dbReference>
<dbReference type="CDD" id="cd00190">
    <property type="entry name" value="Tryp_SPc"/>
    <property type="match status" value="1"/>
</dbReference>
<evidence type="ECO:0000259" key="13">
    <source>
        <dbReference type="PROSITE" id="PS50240"/>
    </source>
</evidence>
<dbReference type="InterPro" id="IPR001254">
    <property type="entry name" value="Trypsin_dom"/>
</dbReference>
<evidence type="ECO:0000259" key="12">
    <source>
        <dbReference type="PROSITE" id="PS01180"/>
    </source>
</evidence>
<evidence type="ECO:0000256" key="2">
    <source>
        <dbReference type="ARBA" id="ARBA00022525"/>
    </source>
</evidence>
<evidence type="ECO:0000256" key="8">
    <source>
        <dbReference type="ARBA" id="ARBA00023157"/>
    </source>
</evidence>
<evidence type="ECO:0000256" key="1">
    <source>
        <dbReference type="ARBA" id="ARBA00004613"/>
    </source>
</evidence>
<feature type="domain" description="CUB" evidence="12">
    <location>
        <begin position="34"/>
        <end position="112"/>
    </location>
</feature>
<dbReference type="PANTHER" id="PTHR24252">
    <property type="entry name" value="ACROSIN-RELATED"/>
    <property type="match status" value="1"/>
</dbReference>
<name>A0A6B9KZI3_PLARH</name>
<dbReference type="PROSITE" id="PS00135">
    <property type="entry name" value="TRYPSIN_SER"/>
    <property type="match status" value="1"/>
</dbReference>
<keyword evidence="8 9" id="KW-1015">Disulfide bond</keyword>
<dbReference type="FunFam" id="2.40.10.10:FF:000146">
    <property type="entry name" value="Serine protease 53"/>
    <property type="match status" value="1"/>
</dbReference>
<dbReference type="Gene3D" id="2.60.120.290">
    <property type="entry name" value="Spermadhesin, CUB domain"/>
    <property type="match status" value="2"/>
</dbReference>
<dbReference type="InterPro" id="IPR033116">
    <property type="entry name" value="TRYPSIN_SER"/>
</dbReference>
<feature type="signal peptide" evidence="11">
    <location>
        <begin position="1"/>
        <end position="16"/>
    </location>
</feature>
<keyword evidence="6 10" id="KW-0720">Serine protease</keyword>
<dbReference type="Gene3D" id="2.40.10.10">
    <property type="entry name" value="Trypsin-like serine proteases"/>
    <property type="match status" value="1"/>
</dbReference>
<dbReference type="InterPro" id="IPR035914">
    <property type="entry name" value="Sperma_CUB_dom_sf"/>
</dbReference>
<dbReference type="GO" id="GO:0004252">
    <property type="term" value="F:serine-type endopeptidase activity"/>
    <property type="evidence" value="ECO:0007669"/>
    <property type="project" value="InterPro"/>
</dbReference>
<dbReference type="SUPFAM" id="SSF50494">
    <property type="entry name" value="Trypsin-like serine proteases"/>
    <property type="match status" value="1"/>
</dbReference>
<proteinExistence type="evidence at transcript level"/>
<dbReference type="InterPro" id="IPR000859">
    <property type="entry name" value="CUB_dom"/>
</dbReference>
<protein>
    <submittedName>
        <fullName evidence="14">Venom S1 protease with CUB domain 9</fullName>
    </submittedName>
</protein>